<organism evidence="1 2">
    <name type="scientific">Winkia neuii</name>
    <dbReference type="NCBI Taxonomy" id="33007"/>
    <lineage>
        <taxon>Bacteria</taxon>
        <taxon>Bacillati</taxon>
        <taxon>Actinomycetota</taxon>
        <taxon>Actinomycetes</taxon>
        <taxon>Actinomycetales</taxon>
        <taxon>Actinomycetaceae</taxon>
        <taxon>Winkia</taxon>
    </lineage>
</organism>
<dbReference type="InterPro" id="IPR023198">
    <property type="entry name" value="PGP-like_dom2"/>
</dbReference>
<reference evidence="1 2" key="1">
    <citation type="submission" date="2017-12" db="EMBL/GenBank/DDBJ databases">
        <title>Phylogenetic diversity of female urinary microbiome.</title>
        <authorList>
            <person name="Thomas-White K."/>
            <person name="Wolfe A.J."/>
        </authorList>
    </citation>
    <scope>NUCLEOTIDE SEQUENCE [LARGE SCALE GENOMIC DNA]</scope>
    <source>
        <strain evidence="1 2">UMB0402</strain>
    </source>
</reference>
<dbReference type="Pfam" id="PF13419">
    <property type="entry name" value="HAD_2"/>
    <property type="match status" value="1"/>
</dbReference>
<dbReference type="EMBL" id="PKKO01000005">
    <property type="protein sequence ID" value="PKY71783.1"/>
    <property type="molecule type" value="Genomic_DNA"/>
</dbReference>
<dbReference type="AlphaFoldDB" id="A0A2I1IKX2"/>
<dbReference type="InterPro" id="IPR023214">
    <property type="entry name" value="HAD_sf"/>
</dbReference>
<evidence type="ECO:0000313" key="2">
    <source>
        <dbReference type="Proteomes" id="UP000235122"/>
    </source>
</evidence>
<dbReference type="SFLD" id="SFLDG01129">
    <property type="entry name" value="C1.5:_HAD__Beta-PGM__Phosphata"/>
    <property type="match status" value="1"/>
</dbReference>
<protein>
    <submittedName>
        <fullName evidence="1">HAD family phosphatase</fullName>
    </submittedName>
</protein>
<dbReference type="GeneID" id="35866288"/>
<proteinExistence type="predicted"/>
<comment type="caution">
    <text evidence="1">The sequence shown here is derived from an EMBL/GenBank/DDBJ whole genome shotgun (WGS) entry which is preliminary data.</text>
</comment>
<dbReference type="Gene3D" id="1.10.150.240">
    <property type="entry name" value="Putative phosphatase, domain 2"/>
    <property type="match status" value="1"/>
</dbReference>
<dbReference type="Proteomes" id="UP000235122">
    <property type="component" value="Unassembled WGS sequence"/>
</dbReference>
<dbReference type="CDD" id="cd07505">
    <property type="entry name" value="HAD_BPGM-like"/>
    <property type="match status" value="1"/>
</dbReference>
<dbReference type="RefSeq" id="WP_024332356.1">
    <property type="nucleotide sequence ID" value="NZ_JASOXK010000009.1"/>
</dbReference>
<dbReference type="SFLD" id="SFLDS00003">
    <property type="entry name" value="Haloacid_Dehalogenase"/>
    <property type="match status" value="1"/>
</dbReference>
<dbReference type="STRING" id="33007.HMPREF3198_01681"/>
<name>A0A2I1IKX2_9ACTO</name>
<sequence length="226" mass="23932">MTKNPNSTSVAGLLLDMDGTIVNSEPYWIASEREVVQAHGRVWSERDGKQLVGKAIVRASQIMIDQTGMEATAEEVSAQIIATMQSHYRQNGVPWIDGVVPVLKEFANAQIPVCIVSSSPNCLVSTVAENAPAGCISATVAGDEVDNPKPSPDPYLRAAEKLGVDIRKCLVVEDSNSGLQAGIASGAAVVAVQGVAPVEDYPTVYHLHSLAELTVGKAVELVERTQ</sequence>
<dbReference type="SUPFAM" id="SSF56784">
    <property type="entry name" value="HAD-like"/>
    <property type="match status" value="1"/>
</dbReference>
<dbReference type="PANTHER" id="PTHR18901:SF38">
    <property type="entry name" value="PSEUDOURIDINE-5'-PHOSPHATASE"/>
    <property type="match status" value="1"/>
</dbReference>
<dbReference type="InterPro" id="IPR006439">
    <property type="entry name" value="HAD-SF_hydro_IA"/>
</dbReference>
<evidence type="ECO:0000313" key="1">
    <source>
        <dbReference type="EMBL" id="PKY71783.1"/>
    </source>
</evidence>
<dbReference type="Gene3D" id="3.40.50.1000">
    <property type="entry name" value="HAD superfamily/HAD-like"/>
    <property type="match status" value="1"/>
</dbReference>
<dbReference type="InterPro" id="IPR036412">
    <property type="entry name" value="HAD-like_sf"/>
</dbReference>
<accession>A0A2I1IKX2</accession>
<dbReference type="NCBIfam" id="TIGR01509">
    <property type="entry name" value="HAD-SF-IA-v3"/>
    <property type="match status" value="1"/>
</dbReference>
<dbReference type="InterPro" id="IPR041492">
    <property type="entry name" value="HAD_2"/>
</dbReference>
<gene>
    <name evidence="1" type="ORF">CYJ19_08655</name>
</gene>
<keyword evidence="2" id="KW-1185">Reference proteome</keyword>
<dbReference type="PANTHER" id="PTHR18901">
    <property type="entry name" value="2-DEOXYGLUCOSE-6-PHOSPHATE PHOSPHATASE 2"/>
    <property type="match status" value="1"/>
</dbReference>